<dbReference type="PANTHER" id="PTHR36153">
    <property type="entry name" value="INNER MEMBRANE PROTEIN-RELATED"/>
    <property type="match status" value="1"/>
</dbReference>
<proteinExistence type="predicted"/>
<accession>A0A1S8CH22</accession>
<dbReference type="RefSeq" id="WP_076943098.1">
    <property type="nucleotide sequence ID" value="NZ_MOXD01000008.1"/>
</dbReference>
<dbReference type="Proteomes" id="UP000216021">
    <property type="component" value="Unassembled WGS sequence"/>
</dbReference>
<dbReference type="OrthoDB" id="9758229at2"/>
<evidence type="ECO:0000313" key="6">
    <source>
        <dbReference type="EMBL" id="OMQ21472.1"/>
    </source>
</evidence>
<dbReference type="EMBL" id="MOXD01000008">
    <property type="protein sequence ID" value="OMQ21472.1"/>
    <property type="molecule type" value="Genomic_DNA"/>
</dbReference>
<keyword evidence="2" id="KW-0472">Membrane</keyword>
<feature type="region of interest" description="Disordered" evidence="1">
    <location>
        <begin position="1127"/>
        <end position="1151"/>
    </location>
</feature>
<dbReference type="InterPro" id="IPR010623">
    <property type="entry name" value="IcmF_C"/>
</dbReference>
<dbReference type="InterPro" id="IPR009612">
    <property type="entry name" value="IcmF-rel"/>
</dbReference>
<keyword evidence="2" id="KW-1133">Transmembrane helix</keyword>
<feature type="domain" description="IcmF-related" evidence="4">
    <location>
        <begin position="421"/>
        <end position="735"/>
    </location>
</feature>
<comment type="caution">
    <text evidence="6">The sequence shown here is derived from an EMBL/GenBank/DDBJ whole genome shotgun (WGS) entry which is preliminary data.</text>
</comment>
<dbReference type="InterPro" id="IPR048677">
    <property type="entry name" value="TssM1_hel"/>
</dbReference>
<evidence type="ECO:0000259" key="5">
    <source>
        <dbReference type="Pfam" id="PF21070"/>
    </source>
</evidence>
<keyword evidence="2" id="KW-0812">Transmembrane</keyword>
<keyword evidence="7" id="KW-1185">Reference proteome</keyword>
<dbReference type="STRING" id="2034155.BMI79_15450"/>
<feature type="region of interest" description="Disordered" evidence="1">
    <location>
        <begin position="92"/>
        <end position="111"/>
    </location>
</feature>
<sequence>MKRIALPIKKPEAWFWIITLLFLLAGIMLCWLVWQHPDRIGLIQGTPQRDRWLTGLMVGTGAIALCALLSFIGTRLSGKKYFDEVRQYSQGDDAPAPVKTDKTPDTSQASSVQLKKRLRRRYGLFWRYKVRLLMVVGEPEQIAALAPTLAEQGWLEGQRTVLLHGGSLHVQSDAPYLAAWRKLRRSRPLDGVVWAVTQAQNRVSSWMDDGLRSLEKSGEALRYQPPVYLWQVCESHWSQDERVTQPVGAVFATHATPDAIERQLRSLIPQLREQGMQQVLAQQQHDFLLRLAQSLNTSEAARWRQVLTPWFADYAARIPLRGLMFSLPEVSTNASAGVHEKTWTAPASWQGVLDDCRSARGRRVGLPWQQTVCYGLLTLMVLWGAGSVVSFAVNRQQMLSAAEQVQRLAQPQPVSDEQLIALQALRNQIGRLQVRAAEGSPWYQRFGMDHNAQLLDTLLPWYGKANNRLIRDAAADSLQQQLGVLANLPANSPKRTALAKSGYDQLKAYLMMARPEKVDAAFFAQVMKTTEPLRQGVSPGLWQSLAPDLWQFYAHNLPTQPSWKIVPDKALVSQTRQVLLGEIGQRNAESTLYENMLLSVRRNYADMTLAEMTGDTDAQRLFHTEETIPGMFTRKAWEEQIQRAIDNAVTSRREEIDWVLSDNRRSISDDISPEALKKRLTERYFTDFAGAWLSFLNSLHWNEAKNLSDVIDQLTLMSDVRQSPLIALMNTVAWQGQTGQQSEALSDSLVKSAKALIKKDAEPAIDQQASGPVGPLDETFGPLLALMGKGNTQTMMSSDSSLSLQTLLTRVTRVRLKLQQVASAADPQEMIQVLAQTVFQGKNVNLTDTQEYASLIAASLGEEWNNFGRTMFVQPLTQAWETVLQPSSASLNDQWKNAIVVNWKSAFDGRYPFAASKSDASLPMLADFIRKDSGRIDSFLTSELSGVLHKEGTRWVPDKVNSQGLTFNPEFLAAINQLSQISDILFTDGSQGLRFELLARPVPDVVETNLSIDGQKLHYFNQMESWQSFRWPGDTYKPGAMLTWTSVDAGARLYGDYQGTWGLIRWLEQAKQQKLDEGRYQLTFTTPDNAPLQWILRTELGKGPLALLQLRNFTLPAQIFQIQNTPEPAVHTPDDEFVQEDSEPVQAPAKR</sequence>
<evidence type="ECO:0000313" key="7">
    <source>
        <dbReference type="Proteomes" id="UP000216021"/>
    </source>
</evidence>
<dbReference type="PANTHER" id="PTHR36153:SF1">
    <property type="entry name" value="TYPE VI SECRETION SYSTEM COMPONENT TSSM1"/>
    <property type="match status" value="1"/>
</dbReference>
<gene>
    <name evidence="6" type="ORF">BMI79_15450</name>
</gene>
<name>A0A1S8CH22_9GAMM</name>
<feature type="transmembrane region" description="Helical" evidence="2">
    <location>
        <begin position="372"/>
        <end position="393"/>
    </location>
</feature>
<feature type="domain" description="Type VI secretion system component TssM1 helical" evidence="5">
    <location>
        <begin position="886"/>
        <end position="990"/>
    </location>
</feature>
<dbReference type="Pfam" id="PF06744">
    <property type="entry name" value="IcmF_C"/>
    <property type="match status" value="1"/>
</dbReference>
<organism evidence="6 7">
    <name type="scientific">Serratia oryzae</name>
    <dbReference type="NCBI Taxonomy" id="2034155"/>
    <lineage>
        <taxon>Bacteria</taxon>
        <taxon>Pseudomonadati</taxon>
        <taxon>Pseudomonadota</taxon>
        <taxon>Gammaproteobacteria</taxon>
        <taxon>Enterobacterales</taxon>
        <taxon>Yersiniaceae</taxon>
        <taxon>Serratia</taxon>
    </lineage>
</organism>
<dbReference type="Pfam" id="PF21070">
    <property type="entry name" value="IcmF_helical"/>
    <property type="match status" value="1"/>
</dbReference>
<feature type="domain" description="Type VI secretion system IcmF C-terminal" evidence="3">
    <location>
        <begin position="1000"/>
        <end position="1099"/>
    </location>
</feature>
<protein>
    <submittedName>
        <fullName evidence="6">Type VI secretion protein VasK</fullName>
    </submittedName>
</protein>
<evidence type="ECO:0000259" key="4">
    <source>
        <dbReference type="Pfam" id="PF06761"/>
    </source>
</evidence>
<evidence type="ECO:0000256" key="2">
    <source>
        <dbReference type="SAM" id="Phobius"/>
    </source>
</evidence>
<evidence type="ECO:0000256" key="1">
    <source>
        <dbReference type="SAM" id="MobiDB-lite"/>
    </source>
</evidence>
<feature type="transmembrane region" description="Helical" evidence="2">
    <location>
        <begin position="54"/>
        <end position="72"/>
    </location>
</feature>
<dbReference type="Pfam" id="PF06761">
    <property type="entry name" value="IcmF-related"/>
    <property type="match status" value="1"/>
</dbReference>
<dbReference type="AlphaFoldDB" id="A0A1S8CH22"/>
<feature type="transmembrane region" description="Helical" evidence="2">
    <location>
        <begin position="12"/>
        <end position="34"/>
    </location>
</feature>
<reference evidence="6 7" key="1">
    <citation type="submission" date="2016-11" db="EMBL/GenBank/DDBJ databases">
        <title>Rahnella oryzae sp. nov., isolated from rice root.</title>
        <authorList>
            <person name="Zhang X.-X."/>
            <person name="Zhang J."/>
        </authorList>
    </citation>
    <scope>NUCLEOTIDE SEQUENCE [LARGE SCALE GENOMIC DNA]</scope>
    <source>
        <strain evidence="6 7">J11-6</strain>
    </source>
</reference>
<dbReference type="InterPro" id="IPR053156">
    <property type="entry name" value="T6SS_TssM-like"/>
</dbReference>
<evidence type="ECO:0000259" key="3">
    <source>
        <dbReference type="Pfam" id="PF06744"/>
    </source>
</evidence>